<accession>A0A3D8YFI3</accession>
<sequence>MMTSEQVASVYETLLCIPGMNDQIKLDLKVSRKQVLLLAQIIERGLRQETDNPTGIFSVATKEAISDLSSISNNCLQKAGLTELSEKLNAFPM</sequence>
<evidence type="ECO:0000313" key="2">
    <source>
        <dbReference type="Proteomes" id="UP000256373"/>
    </source>
</evidence>
<evidence type="ECO:0000313" key="1">
    <source>
        <dbReference type="EMBL" id="REA63432.1"/>
    </source>
</evidence>
<protein>
    <submittedName>
        <fullName evidence="1">Uncharacterized protein</fullName>
    </submittedName>
</protein>
<dbReference type="RefSeq" id="WP_115829179.1">
    <property type="nucleotide sequence ID" value="NZ_QNUL01000002.1"/>
</dbReference>
<name>A0A3D8YFI3_9BACT</name>
<dbReference type="Proteomes" id="UP000256373">
    <property type="component" value="Unassembled WGS sequence"/>
</dbReference>
<dbReference type="EMBL" id="QNUL01000002">
    <property type="protein sequence ID" value="REA63432.1"/>
    <property type="molecule type" value="Genomic_DNA"/>
</dbReference>
<dbReference type="OrthoDB" id="798544at2"/>
<organism evidence="1 2">
    <name type="scientific">Dyadobacter luteus</name>
    <dbReference type="NCBI Taxonomy" id="2259619"/>
    <lineage>
        <taxon>Bacteria</taxon>
        <taxon>Pseudomonadati</taxon>
        <taxon>Bacteroidota</taxon>
        <taxon>Cytophagia</taxon>
        <taxon>Cytophagales</taxon>
        <taxon>Spirosomataceae</taxon>
        <taxon>Dyadobacter</taxon>
    </lineage>
</organism>
<dbReference type="AlphaFoldDB" id="A0A3D8YFI3"/>
<keyword evidence="2" id="KW-1185">Reference proteome</keyword>
<comment type="caution">
    <text evidence="1">The sequence shown here is derived from an EMBL/GenBank/DDBJ whole genome shotgun (WGS) entry which is preliminary data.</text>
</comment>
<proteinExistence type="predicted"/>
<reference evidence="1 2" key="1">
    <citation type="submission" date="2018-07" db="EMBL/GenBank/DDBJ databases">
        <title>Dyadobacter roseus sp. nov., isolated from rose rhizosphere soil.</title>
        <authorList>
            <person name="Chen L."/>
        </authorList>
    </citation>
    <scope>NUCLEOTIDE SEQUENCE [LARGE SCALE GENOMIC DNA]</scope>
    <source>
        <strain evidence="1 2">RS19</strain>
    </source>
</reference>
<gene>
    <name evidence="1" type="ORF">DSL64_03005</name>
</gene>